<sequence>MLTLRKSLVWVAAILAIHFFLAQSRITVSISSSSSSSSASSASSASASSSSSSSSTLRGQPNNSHQPPRSLQNVDGTTACADCDTSAGFQCVGRTVQDENCDDCANGQAFWPCDLFNECWCWDTSTPRTAPTSDGETVDEVACSGCGAESDTEECVSNQNSLIPVEDTECANCMTGQSFWPCDDPDLCWCWDNTKPKQPPAPASGLPLATELDPNALNPCEIFTEDMFNNLSPNATFPYTYEGLCKAIDDYNLHHTEKFAGMGTEDQIRAEIAAFLGNTAHESDDFEAAREYLACGDRKEIDGKVYCKPCNHDQYDFVTNNCSVSMVVENAPYNSYCQPMEPPDGCHCDTITQVEEEGELAGYIDASKVFYGRGAIQISWNYNYIRLSYALTGKAETFCDDPEQIALSPEYAWGSGIYFWMENQKEGSTCHKEVLKGDFGGALNNINGGLECPAYKGGWHASAIKMRLNRYCHAASELGMTTIASLDGCKGMADSFVECLADGECPYCEQYPDAASNSTVTDSEIGSDEATEEPSETESTGSEEPSSDVESGVTSMPSPASSMSSDSVPPTKSPSLTAMPSSDVSGSPSMIEASNATDATATPSLTSTLSPSTIDVENTSNTSAIPTSVGNETIVETIEPTALATENSTTLVPTTLAPTGTPSVSLLPSLSPTTLKPTMGPCDGDSCPGEMCRSFYGFCGSGPSYCDENPIWTPECGDKSKVPSPTPTIVMEDVPTMPPVDLDSVFSTDGSTATPSAAMPSKESSFIKPSGGKKPPPSSSKTSSSPTVDGEILTDSPTLSVETDSPTQGTASPTPVPTEIVFSPTDPEATYFCGTDWDDANASCLIRCPSSKSEDCPSDQKCFAFTSCMDKDTDKFELTPDEVTSTDAEPDEVTSTDAEPNEVTSADATTEATNNESCNGKPCPFAGECRSQYGFCGKSFIYCNDMSSWTLEACGLVGSAKNGDPIKCDTKVFECPDGDEVYKDPANACEFFPCPDDEEEESAITSTSFHTPGLSPSQSSPADMPALPKPTLPTISNASPFTNSAAGVSSNTTIDLGKQPVASDSAVMTVVVNSDITDDEDQTSTTESAQNGGSVAPAPSQEPLTPFLAEEWLMSSSILNRGVNYLLWSMVTLSACVLSI</sequence>
<feature type="compositionally biased region" description="Polar residues" evidence="3">
    <location>
        <begin position="795"/>
        <end position="813"/>
    </location>
</feature>
<proteinExistence type="predicted"/>
<dbReference type="SUPFAM" id="SSF53955">
    <property type="entry name" value="Lysozyme-like"/>
    <property type="match status" value="1"/>
</dbReference>
<dbReference type="Gene3D" id="1.10.530.10">
    <property type="match status" value="1"/>
</dbReference>
<accession>A0ABD3M2W9</accession>
<feature type="compositionally biased region" description="Polar residues" evidence="3">
    <location>
        <begin position="515"/>
        <end position="524"/>
    </location>
</feature>
<feature type="compositionally biased region" description="Polar residues" evidence="3">
    <location>
        <begin position="56"/>
        <end position="73"/>
    </location>
</feature>
<dbReference type="Pfam" id="PF00182">
    <property type="entry name" value="Glyco_hydro_19"/>
    <property type="match status" value="1"/>
</dbReference>
<evidence type="ECO:0000256" key="3">
    <source>
        <dbReference type="SAM" id="MobiDB-lite"/>
    </source>
</evidence>
<dbReference type="GO" id="GO:0006952">
    <property type="term" value="P:defense response"/>
    <property type="evidence" value="ECO:0007669"/>
    <property type="project" value="UniProtKB-KW"/>
</dbReference>
<feature type="compositionally biased region" description="Polar residues" evidence="3">
    <location>
        <begin position="615"/>
        <end position="628"/>
    </location>
</feature>
<comment type="caution">
    <text evidence="5">The sequence shown here is derived from an EMBL/GenBank/DDBJ whole genome shotgun (WGS) entry which is preliminary data.</text>
</comment>
<feature type="domain" description="Chitin-binding type-1" evidence="4">
    <location>
        <begin position="681"/>
        <end position="720"/>
    </location>
</feature>
<dbReference type="CDD" id="cd00035">
    <property type="entry name" value="ChtBD1"/>
    <property type="match status" value="1"/>
</dbReference>
<organism evidence="5 6">
    <name type="scientific">Discostella pseudostelligera</name>
    <dbReference type="NCBI Taxonomy" id="259834"/>
    <lineage>
        <taxon>Eukaryota</taxon>
        <taxon>Sar</taxon>
        <taxon>Stramenopiles</taxon>
        <taxon>Ochrophyta</taxon>
        <taxon>Bacillariophyta</taxon>
        <taxon>Coscinodiscophyceae</taxon>
        <taxon>Thalassiosirophycidae</taxon>
        <taxon>Stephanodiscales</taxon>
        <taxon>Stephanodiscaceae</taxon>
        <taxon>Discostella</taxon>
    </lineage>
</organism>
<reference evidence="5 6" key="1">
    <citation type="submission" date="2024-10" db="EMBL/GenBank/DDBJ databases">
        <title>Updated reference genomes for cyclostephanoid diatoms.</title>
        <authorList>
            <person name="Roberts W.R."/>
            <person name="Alverson A.J."/>
        </authorList>
    </citation>
    <scope>NUCLEOTIDE SEQUENCE [LARGE SCALE GENOMIC DNA]</scope>
    <source>
        <strain evidence="5 6">AJA232-27</strain>
    </source>
</reference>
<keyword evidence="6" id="KW-1185">Reference proteome</keyword>
<dbReference type="SMART" id="SM00270">
    <property type="entry name" value="ChtBD1"/>
    <property type="match status" value="2"/>
</dbReference>
<evidence type="ECO:0000256" key="1">
    <source>
        <dbReference type="ARBA" id="ARBA00022821"/>
    </source>
</evidence>
<feature type="domain" description="Chitin-binding type-1" evidence="4">
    <location>
        <begin position="917"/>
        <end position="954"/>
    </location>
</feature>
<dbReference type="AlphaFoldDB" id="A0ABD3M2W9"/>
<dbReference type="PANTHER" id="PTHR22595">
    <property type="entry name" value="CHITINASE-RELATED"/>
    <property type="match status" value="1"/>
</dbReference>
<feature type="region of interest" description="Disordered" evidence="3">
    <location>
        <begin position="1077"/>
        <end position="1102"/>
    </location>
</feature>
<dbReference type="InterPro" id="IPR000726">
    <property type="entry name" value="Glyco_hydro_19_cat"/>
</dbReference>
<feature type="compositionally biased region" description="Polar residues" evidence="3">
    <location>
        <begin position="895"/>
        <end position="917"/>
    </location>
</feature>
<dbReference type="InterPro" id="IPR001002">
    <property type="entry name" value="Chitin-bd_1"/>
</dbReference>
<feature type="compositionally biased region" description="Polar residues" evidence="3">
    <location>
        <begin position="574"/>
        <end position="598"/>
    </location>
</feature>
<evidence type="ECO:0000259" key="4">
    <source>
        <dbReference type="SMART" id="SM00270"/>
    </source>
</evidence>
<feature type="compositionally biased region" description="Low complexity" evidence="3">
    <location>
        <begin position="553"/>
        <end position="570"/>
    </location>
</feature>
<dbReference type="Proteomes" id="UP001530293">
    <property type="component" value="Unassembled WGS sequence"/>
</dbReference>
<feature type="compositionally biased region" description="Low complexity" evidence="3">
    <location>
        <begin position="599"/>
        <end position="613"/>
    </location>
</feature>
<name>A0ABD3M2W9_9STRA</name>
<dbReference type="InterPro" id="IPR023346">
    <property type="entry name" value="Lysozyme-like_dom_sf"/>
</dbReference>
<gene>
    <name evidence="5" type="ORF">ACHAWU_009941</name>
</gene>
<feature type="compositionally biased region" description="Acidic residues" evidence="3">
    <location>
        <begin position="525"/>
        <end position="536"/>
    </location>
</feature>
<feature type="compositionally biased region" description="Low complexity" evidence="3">
    <location>
        <begin position="33"/>
        <end position="55"/>
    </location>
</feature>
<feature type="region of interest" description="Disordered" evidence="3">
    <location>
        <begin position="33"/>
        <end position="73"/>
    </location>
</feature>
<feature type="compositionally biased region" description="Polar residues" evidence="3">
    <location>
        <begin position="745"/>
        <end position="755"/>
    </location>
</feature>
<keyword evidence="1" id="KW-0611">Plant defense</keyword>
<feature type="compositionally biased region" description="Low complexity" evidence="3">
    <location>
        <begin position="768"/>
        <end position="787"/>
    </location>
</feature>
<keyword evidence="2" id="KW-1015">Disulfide bond</keyword>
<evidence type="ECO:0000313" key="5">
    <source>
        <dbReference type="EMBL" id="KAL3756547.1"/>
    </source>
</evidence>
<dbReference type="PANTHER" id="PTHR22595:SF79">
    <property type="entry name" value="CHITINASE 12"/>
    <property type="match status" value="1"/>
</dbReference>
<feature type="compositionally biased region" description="Polar residues" evidence="3">
    <location>
        <begin position="1003"/>
        <end position="1021"/>
    </location>
</feature>
<dbReference type="CDD" id="cd00325">
    <property type="entry name" value="chitinase_GH19"/>
    <property type="match status" value="1"/>
</dbReference>
<evidence type="ECO:0000313" key="6">
    <source>
        <dbReference type="Proteomes" id="UP001530293"/>
    </source>
</evidence>
<feature type="region of interest" description="Disordered" evidence="3">
    <location>
        <begin position="717"/>
        <end position="821"/>
    </location>
</feature>
<dbReference type="GO" id="GO:0051707">
    <property type="term" value="P:response to other organism"/>
    <property type="evidence" value="ECO:0007669"/>
    <property type="project" value="UniProtKB-ARBA"/>
</dbReference>
<dbReference type="EMBL" id="JALLBG020000303">
    <property type="protein sequence ID" value="KAL3756547.1"/>
    <property type="molecule type" value="Genomic_DNA"/>
</dbReference>
<protein>
    <recommendedName>
        <fullName evidence="4">Chitin-binding type-1 domain-containing protein</fullName>
    </recommendedName>
</protein>
<feature type="region of interest" description="Disordered" evidence="3">
    <location>
        <begin position="1000"/>
        <end position="1024"/>
    </location>
</feature>
<evidence type="ECO:0000256" key="2">
    <source>
        <dbReference type="ARBA" id="ARBA00023157"/>
    </source>
</evidence>
<feature type="region of interest" description="Disordered" evidence="3">
    <location>
        <begin position="512"/>
        <end position="628"/>
    </location>
</feature>
<feature type="region of interest" description="Disordered" evidence="3">
    <location>
        <begin position="879"/>
        <end position="917"/>
    </location>
</feature>